<accession>A0A6S7KQI6</accession>
<dbReference type="Proteomes" id="UP001152795">
    <property type="component" value="Unassembled WGS sequence"/>
</dbReference>
<dbReference type="EMBL" id="CACRXK020037989">
    <property type="protein sequence ID" value="CAB4045174.1"/>
    <property type="molecule type" value="Genomic_DNA"/>
</dbReference>
<dbReference type="AlphaFoldDB" id="A0A6S7KQI6"/>
<dbReference type="OrthoDB" id="431626at2759"/>
<keyword evidence="2" id="KW-1185">Reference proteome</keyword>
<organism evidence="1 2">
    <name type="scientific">Paramuricea clavata</name>
    <name type="common">Red gorgonian</name>
    <name type="synonym">Violescent sea-whip</name>
    <dbReference type="NCBI Taxonomy" id="317549"/>
    <lineage>
        <taxon>Eukaryota</taxon>
        <taxon>Metazoa</taxon>
        <taxon>Cnidaria</taxon>
        <taxon>Anthozoa</taxon>
        <taxon>Octocorallia</taxon>
        <taxon>Malacalcyonacea</taxon>
        <taxon>Plexauridae</taxon>
        <taxon>Paramuricea</taxon>
    </lineage>
</organism>
<protein>
    <submittedName>
        <fullName evidence="1">Importin-9</fullName>
    </submittedName>
</protein>
<dbReference type="InterPro" id="IPR016024">
    <property type="entry name" value="ARM-type_fold"/>
</dbReference>
<dbReference type="Gene3D" id="1.25.10.10">
    <property type="entry name" value="Leucine-rich Repeat Variant"/>
    <property type="match status" value="1"/>
</dbReference>
<comment type="caution">
    <text evidence="1">The sequence shown here is derived from an EMBL/GenBank/DDBJ whole genome shotgun (WGS) entry which is preliminary data.</text>
</comment>
<name>A0A6S7KQI6_PARCT</name>
<dbReference type="InterPro" id="IPR011989">
    <property type="entry name" value="ARM-like"/>
</dbReference>
<feature type="non-terminal residue" evidence="1">
    <location>
        <position position="100"/>
    </location>
</feature>
<evidence type="ECO:0000313" key="2">
    <source>
        <dbReference type="Proteomes" id="UP001152795"/>
    </source>
</evidence>
<dbReference type="SUPFAM" id="SSF48371">
    <property type="entry name" value="ARM repeat"/>
    <property type="match status" value="1"/>
</dbReference>
<reference evidence="1" key="1">
    <citation type="submission" date="2020-04" db="EMBL/GenBank/DDBJ databases">
        <authorList>
            <person name="Alioto T."/>
            <person name="Alioto T."/>
            <person name="Gomez Garrido J."/>
        </authorList>
    </citation>
    <scope>NUCLEOTIDE SEQUENCE</scope>
    <source>
        <strain evidence="1">A484AB</strain>
    </source>
</reference>
<evidence type="ECO:0000313" key="1">
    <source>
        <dbReference type="EMBL" id="CAB4045174.1"/>
    </source>
</evidence>
<proteinExistence type="predicted"/>
<sequence length="100" mass="11122">MFIFFCQDPQLNPIIESLFKELAYNEACLPVLQQRFLPTLVSLLEVPQEKVPSGIRAVALDILCHMIRGSPQVLSDALINNVFPPLVAFILGSDDNAILQ</sequence>
<gene>
    <name evidence="1" type="ORF">PACLA_8A089802</name>
</gene>